<feature type="region of interest" description="Disordered" evidence="1">
    <location>
        <begin position="1"/>
        <end position="21"/>
    </location>
</feature>
<protein>
    <recommendedName>
        <fullName evidence="2">DUF7726 domain-containing protein</fullName>
    </recommendedName>
</protein>
<feature type="domain" description="DUF7726" evidence="2">
    <location>
        <begin position="48"/>
        <end position="79"/>
    </location>
</feature>
<name>A0AA39WFK3_9PEZI</name>
<organism evidence="3 4">
    <name type="scientific">Immersiella caudata</name>
    <dbReference type="NCBI Taxonomy" id="314043"/>
    <lineage>
        <taxon>Eukaryota</taxon>
        <taxon>Fungi</taxon>
        <taxon>Dikarya</taxon>
        <taxon>Ascomycota</taxon>
        <taxon>Pezizomycotina</taxon>
        <taxon>Sordariomycetes</taxon>
        <taxon>Sordariomycetidae</taxon>
        <taxon>Sordariales</taxon>
        <taxon>Lasiosphaeriaceae</taxon>
        <taxon>Immersiella</taxon>
    </lineage>
</organism>
<evidence type="ECO:0000259" key="2">
    <source>
        <dbReference type="Pfam" id="PF24852"/>
    </source>
</evidence>
<proteinExistence type="predicted"/>
<evidence type="ECO:0000256" key="1">
    <source>
        <dbReference type="SAM" id="MobiDB-lite"/>
    </source>
</evidence>
<accession>A0AA39WFK3</accession>
<sequence>MNESPSTTHVTPSAAKSAPCSPKTVCVAQADFLRAIVAAAYGPDSEMTIQSSSFSNFTKQKGPLAGNTSGVYYAAYVFF</sequence>
<feature type="compositionally biased region" description="Polar residues" evidence="1">
    <location>
        <begin position="1"/>
        <end position="11"/>
    </location>
</feature>
<dbReference type="EMBL" id="JAULSU010000006">
    <property type="protein sequence ID" value="KAK0614457.1"/>
    <property type="molecule type" value="Genomic_DNA"/>
</dbReference>
<comment type="caution">
    <text evidence="3">The sequence shown here is derived from an EMBL/GenBank/DDBJ whole genome shotgun (WGS) entry which is preliminary data.</text>
</comment>
<keyword evidence="4" id="KW-1185">Reference proteome</keyword>
<dbReference type="InterPro" id="IPR056143">
    <property type="entry name" value="DUF7726"/>
</dbReference>
<dbReference type="AlphaFoldDB" id="A0AA39WFK3"/>
<dbReference type="Pfam" id="PF24852">
    <property type="entry name" value="DUF7726"/>
    <property type="match status" value="1"/>
</dbReference>
<dbReference type="Proteomes" id="UP001175000">
    <property type="component" value="Unassembled WGS sequence"/>
</dbReference>
<reference evidence="3" key="1">
    <citation type="submission" date="2023-06" db="EMBL/GenBank/DDBJ databases">
        <title>Genome-scale phylogeny and comparative genomics of the fungal order Sordariales.</title>
        <authorList>
            <consortium name="Lawrence Berkeley National Laboratory"/>
            <person name="Hensen N."/>
            <person name="Bonometti L."/>
            <person name="Westerberg I."/>
            <person name="Brannstrom I.O."/>
            <person name="Guillou S."/>
            <person name="Cros-Aarteil S."/>
            <person name="Calhoun S."/>
            <person name="Haridas S."/>
            <person name="Kuo A."/>
            <person name="Mondo S."/>
            <person name="Pangilinan J."/>
            <person name="Riley R."/>
            <person name="Labutti K."/>
            <person name="Andreopoulos B."/>
            <person name="Lipzen A."/>
            <person name="Chen C."/>
            <person name="Yanf M."/>
            <person name="Daum C."/>
            <person name="Ng V."/>
            <person name="Clum A."/>
            <person name="Steindorff A."/>
            <person name="Ohm R."/>
            <person name="Martin F."/>
            <person name="Silar P."/>
            <person name="Natvig D."/>
            <person name="Lalanne C."/>
            <person name="Gautier V."/>
            <person name="Ament-Velasquez S.L."/>
            <person name="Kruys A."/>
            <person name="Hutchinson M.I."/>
            <person name="Powell A.J."/>
            <person name="Barry K."/>
            <person name="Miller A.N."/>
            <person name="Grigoriev I.V."/>
            <person name="Debuchy R."/>
            <person name="Gladieux P."/>
            <person name="Thoren M.H."/>
            <person name="Johannesson H."/>
        </authorList>
    </citation>
    <scope>NUCLEOTIDE SEQUENCE</scope>
    <source>
        <strain evidence="3">CBS 606.72</strain>
    </source>
</reference>
<gene>
    <name evidence="3" type="ORF">B0T14DRAFT_528540</name>
</gene>
<evidence type="ECO:0000313" key="3">
    <source>
        <dbReference type="EMBL" id="KAK0614457.1"/>
    </source>
</evidence>
<evidence type="ECO:0000313" key="4">
    <source>
        <dbReference type="Proteomes" id="UP001175000"/>
    </source>
</evidence>